<evidence type="ECO:0000259" key="3">
    <source>
        <dbReference type="Pfam" id="PF22422"/>
    </source>
</evidence>
<dbReference type="AlphaFoldDB" id="A0A4R5XP37"/>
<dbReference type="OrthoDB" id="9759959at2"/>
<dbReference type="InterPro" id="IPR054491">
    <property type="entry name" value="MGH1-like_GH"/>
</dbReference>
<dbReference type="GO" id="GO:0005975">
    <property type="term" value="P:carbohydrate metabolic process"/>
    <property type="evidence" value="ECO:0007669"/>
    <property type="project" value="InterPro"/>
</dbReference>
<dbReference type="InterPro" id="IPR032856">
    <property type="entry name" value="GDE_N_bis"/>
</dbReference>
<dbReference type="GO" id="GO:0008483">
    <property type="term" value="F:transaminase activity"/>
    <property type="evidence" value="ECO:0007669"/>
    <property type="project" value="UniProtKB-KW"/>
</dbReference>
<dbReference type="Proteomes" id="UP000294621">
    <property type="component" value="Unassembled WGS sequence"/>
</dbReference>
<keyword evidence="4" id="KW-0808">Transferase</keyword>
<evidence type="ECO:0000313" key="5">
    <source>
        <dbReference type="Proteomes" id="UP000294621"/>
    </source>
</evidence>
<evidence type="ECO:0000313" key="4">
    <source>
        <dbReference type="EMBL" id="TDL33251.1"/>
    </source>
</evidence>
<proteinExistence type="predicted"/>
<gene>
    <name evidence="4" type="ORF">E2R57_18800</name>
</gene>
<dbReference type="InterPro" id="IPR008928">
    <property type="entry name" value="6-hairpin_glycosidase_sf"/>
</dbReference>
<dbReference type="Pfam" id="PF14742">
    <property type="entry name" value="GDE_N_bis"/>
    <property type="match status" value="1"/>
</dbReference>
<name>A0A4R5XP37_9MICC</name>
<feature type="region of interest" description="Disordered" evidence="1">
    <location>
        <begin position="221"/>
        <end position="258"/>
    </location>
</feature>
<accession>A0A4R5XP37</accession>
<dbReference type="RefSeq" id="WP_133351675.1">
    <property type="nucleotide sequence ID" value="NZ_SMZQ01000012.1"/>
</dbReference>
<keyword evidence="4" id="KW-0032">Aminotransferase</keyword>
<dbReference type="SUPFAM" id="SSF48208">
    <property type="entry name" value="Six-hairpin glycosidases"/>
    <property type="match status" value="1"/>
</dbReference>
<sequence length="680" mass="72764">MTATAPPSAVSVLVAHGAMMRGAPDGSIGRAQAAALGTEGLYVADTRLLSRWILEIDRSAFWEVGSVSEPGRRRIAMSPAGRRNQTHDLFVVRTQELDAGGLTETLAIRNLGREPVTAHLVLGAGTDFADQFTVRTDGRTFDLSAAASSLTVIDDGSLTFDYTHTLAGRTFEAGVRVTASIAPSVRREPVAGRFVGATLTWDLPLEAGGEQALTITALTTAPLQPKPAAPEPRVPRPGSSGKHVPQGKSAQPKEDSALRRQSLRDLDSLLMPCPLRPDLTIPAAGLPWFLTFFGRDSVLASLLARQDRPDLLPDVLRALAATQGTVHDPARVEQPGKMVHELRVSELAQLGAVPYGRYYGTVDSTPLFLMALGRVDDPQLLRDMEQPARAAVEWMLGDGGLRDTGFLRYAPDPGGLLHQGWKDSHDAVAGADGREPVGAIALAEVQGYAWRGLRECSRLAAEVWGDPAWAGQLRSLADKLKVRFRVDFWMPEHDFPALAVDGEGRQVDALASNAGHLLWAGILYPEDARAVALRLLRPDFFTGWGIRTLAEGQQNYHPLSYHNGSVWPHDTMLAAEGMASYGLRDQAATVARGLRDAAAYFGNTLPELFGGFSRQDFPVPVQYHHAGSPQAWAAAAGLSACRLAGEGTPWTGQQAGEKRDGDAAPAAEAAVVPGMGVARG</sequence>
<evidence type="ECO:0000256" key="1">
    <source>
        <dbReference type="SAM" id="MobiDB-lite"/>
    </source>
</evidence>
<comment type="caution">
    <text evidence="4">The sequence shown here is derived from an EMBL/GenBank/DDBJ whole genome shotgun (WGS) entry which is preliminary data.</text>
</comment>
<feature type="domain" description="Putative glycogen debranching enzyme N-terminal" evidence="2">
    <location>
        <begin position="23"/>
        <end position="215"/>
    </location>
</feature>
<dbReference type="Pfam" id="PF22422">
    <property type="entry name" value="MGH1-like_GH"/>
    <property type="match status" value="1"/>
</dbReference>
<dbReference type="InterPro" id="IPR012341">
    <property type="entry name" value="6hp_glycosidase-like_sf"/>
</dbReference>
<reference evidence="4 5" key="1">
    <citation type="submission" date="2019-03" db="EMBL/GenBank/DDBJ databases">
        <title>Genome Sequencing and Assembly of Various Microbes Isolated from Partially Reclaimed Soil and Acid Mine Drainage (AMD) Site.</title>
        <authorList>
            <person name="Steinbock B."/>
            <person name="Bechtold R."/>
            <person name="Sevigny J.L."/>
            <person name="Thomas D."/>
            <person name="Cuthill L.R."/>
            <person name="Aveiro Johannsen E.J."/>
            <person name="Thomas K."/>
            <person name="Ghosh A."/>
        </authorList>
    </citation>
    <scope>NUCLEOTIDE SEQUENCE [LARGE SCALE GENOMIC DNA]</scope>
    <source>
        <strain evidence="4 5">S-A1</strain>
    </source>
</reference>
<dbReference type="Gene3D" id="1.50.10.10">
    <property type="match status" value="1"/>
</dbReference>
<feature type="domain" description="Mannosylglycerate hydrolase MGH1-like glycoside hydrolase" evidence="3">
    <location>
        <begin position="438"/>
        <end position="598"/>
    </location>
</feature>
<evidence type="ECO:0000259" key="2">
    <source>
        <dbReference type="Pfam" id="PF14742"/>
    </source>
</evidence>
<protein>
    <submittedName>
        <fullName evidence="4">Aminotransferase</fullName>
    </submittedName>
</protein>
<dbReference type="EMBL" id="SMZQ01000012">
    <property type="protein sequence ID" value="TDL33251.1"/>
    <property type="molecule type" value="Genomic_DNA"/>
</dbReference>
<organism evidence="4 5">
    <name type="scientific">Arthrobacter nitrophenolicus</name>
    <dbReference type="NCBI Taxonomy" id="683150"/>
    <lineage>
        <taxon>Bacteria</taxon>
        <taxon>Bacillati</taxon>
        <taxon>Actinomycetota</taxon>
        <taxon>Actinomycetes</taxon>
        <taxon>Micrococcales</taxon>
        <taxon>Micrococcaceae</taxon>
        <taxon>Arthrobacter</taxon>
    </lineage>
</organism>